<dbReference type="AlphaFoldDB" id="A0A0F9BKK9"/>
<sequence length="67" mass="7614">MAKGIIKLINIAYKNVEREISYVSKQGRLAGALANESYNGGYRDALDDVILALNGTIPQRNYWWIKR</sequence>
<protein>
    <submittedName>
        <fullName evidence="1">Uncharacterized protein</fullName>
    </submittedName>
</protein>
<proteinExistence type="predicted"/>
<name>A0A0F9BKK9_9ZZZZ</name>
<evidence type="ECO:0000313" key="1">
    <source>
        <dbReference type="EMBL" id="KKK84896.1"/>
    </source>
</evidence>
<accession>A0A0F9BKK9</accession>
<comment type="caution">
    <text evidence="1">The sequence shown here is derived from an EMBL/GenBank/DDBJ whole genome shotgun (WGS) entry which is preliminary data.</text>
</comment>
<dbReference type="EMBL" id="LAZR01051558">
    <property type="protein sequence ID" value="KKK84896.1"/>
    <property type="molecule type" value="Genomic_DNA"/>
</dbReference>
<reference evidence="1" key="1">
    <citation type="journal article" date="2015" name="Nature">
        <title>Complex archaea that bridge the gap between prokaryotes and eukaryotes.</title>
        <authorList>
            <person name="Spang A."/>
            <person name="Saw J.H."/>
            <person name="Jorgensen S.L."/>
            <person name="Zaremba-Niedzwiedzka K."/>
            <person name="Martijn J."/>
            <person name="Lind A.E."/>
            <person name="van Eijk R."/>
            <person name="Schleper C."/>
            <person name="Guy L."/>
            <person name="Ettema T.J."/>
        </authorList>
    </citation>
    <scope>NUCLEOTIDE SEQUENCE</scope>
</reference>
<organism evidence="1">
    <name type="scientific">marine sediment metagenome</name>
    <dbReference type="NCBI Taxonomy" id="412755"/>
    <lineage>
        <taxon>unclassified sequences</taxon>
        <taxon>metagenomes</taxon>
        <taxon>ecological metagenomes</taxon>
    </lineage>
</organism>
<gene>
    <name evidence="1" type="ORF">LCGC14_2778760</name>
</gene>